<reference evidence="4" key="3">
    <citation type="submission" date="2015-04" db="UniProtKB">
        <authorList>
            <consortium name="EnsemblPlants"/>
        </authorList>
    </citation>
    <scope>IDENTIFICATION</scope>
    <source>
        <strain evidence="4">cv. Jemalong A17</strain>
    </source>
</reference>
<dbReference type="EMBL" id="CM001217">
    <property type="protein sequence ID" value="KEH42905.1"/>
    <property type="molecule type" value="Genomic_DNA"/>
</dbReference>
<dbReference type="EnsemblPlants" id="KEH42905">
    <property type="protein sequence ID" value="KEH42905"/>
    <property type="gene ID" value="MTR_1g077860"/>
</dbReference>
<organism evidence="3 5">
    <name type="scientific">Medicago truncatula</name>
    <name type="common">Barrel medic</name>
    <name type="synonym">Medicago tribuloides</name>
    <dbReference type="NCBI Taxonomy" id="3880"/>
    <lineage>
        <taxon>Eukaryota</taxon>
        <taxon>Viridiplantae</taxon>
        <taxon>Streptophyta</taxon>
        <taxon>Embryophyta</taxon>
        <taxon>Tracheophyta</taxon>
        <taxon>Spermatophyta</taxon>
        <taxon>Magnoliopsida</taxon>
        <taxon>eudicotyledons</taxon>
        <taxon>Gunneridae</taxon>
        <taxon>Pentapetalae</taxon>
        <taxon>rosids</taxon>
        <taxon>fabids</taxon>
        <taxon>Fabales</taxon>
        <taxon>Fabaceae</taxon>
        <taxon>Papilionoideae</taxon>
        <taxon>50 kb inversion clade</taxon>
        <taxon>NPAAA clade</taxon>
        <taxon>Hologalegina</taxon>
        <taxon>IRL clade</taxon>
        <taxon>Trifolieae</taxon>
        <taxon>Medicago</taxon>
    </lineage>
</organism>
<keyword evidence="1" id="KW-0175">Coiled coil</keyword>
<gene>
    <name evidence="3" type="ordered locus">MTR_1g077860</name>
</gene>
<reference evidence="3 5" key="2">
    <citation type="journal article" date="2014" name="BMC Genomics">
        <title>An improved genome release (version Mt4.0) for the model legume Medicago truncatula.</title>
        <authorList>
            <person name="Tang H."/>
            <person name="Krishnakumar V."/>
            <person name="Bidwell S."/>
            <person name="Rosen B."/>
            <person name="Chan A."/>
            <person name="Zhou S."/>
            <person name="Gentzbittel L."/>
            <person name="Childs K.L."/>
            <person name="Yandell M."/>
            <person name="Gundlach H."/>
            <person name="Mayer K.F."/>
            <person name="Schwartz D.C."/>
            <person name="Town C.D."/>
        </authorList>
    </citation>
    <scope>GENOME REANNOTATION</scope>
    <source>
        <strain evidence="3">A17</strain>
        <strain evidence="4 5">cv. Jemalong A17</strain>
    </source>
</reference>
<feature type="coiled-coil region" evidence="1">
    <location>
        <begin position="108"/>
        <end position="135"/>
    </location>
</feature>
<dbReference type="Proteomes" id="UP000002051">
    <property type="component" value="Unassembled WGS sequence"/>
</dbReference>
<evidence type="ECO:0000256" key="1">
    <source>
        <dbReference type="SAM" id="Coils"/>
    </source>
</evidence>
<name>A0A072VXX6_MEDTR</name>
<accession>A0A072VXX6</accession>
<evidence type="ECO:0000313" key="5">
    <source>
        <dbReference type="Proteomes" id="UP000002051"/>
    </source>
</evidence>
<protein>
    <submittedName>
        <fullName evidence="3 4">Uncharacterized protein</fullName>
    </submittedName>
</protein>
<dbReference type="HOGENOM" id="CLU_1629528_0_0_1"/>
<feature type="region of interest" description="Disordered" evidence="2">
    <location>
        <begin position="1"/>
        <end position="23"/>
    </location>
</feature>
<dbReference type="AlphaFoldDB" id="A0A072VXX6"/>
<evidence type="ECO:0000313" key="4">
    <source>
        <dbReference type="EnsemblPlants" id="KEH42905"/>
    </source>
</evidence>
<reference evidence="3 5" key="1">
    <citation type="journal article" date="2011" name="Nature">
        <title>The Medicago genome provides insight into the evolution of rhizobial symbioses.</title>
        <authorList>
            <person name="Young N.D."/>
            <person name="Debelle F."/>
            <person name="Oldroyd G.E."/>
            <person name="Geurts R."/>
            <person name="Cannon S.B."/>
            <person name="Udvardi M.K."/>
            <person name="Benedito V.A."/>
            <person name="Mayer K.F."/>
            <person name="Gouzy J."/>
            <person name="Schoof H."/>
            <person name="Van de Peer Y."/>
            <person name="Proost S."/>
            <person name="Cook D.R."/>
            <person name="Meyers B.C."/>
            <person name="Spannagl M."/>
            <person name="Cheung F."/>
            <person name="De Mita S."/>
            <person name="Krishnakumar V."/>
            <person name="Gundlach H."/>
            <person name="Zhou S."/>
            <person name="Mudge J."/>
            <person name="Bharti A.K."/>
            <person name="Murray J.D."/>
            <person name="Naoumkina M.A."/>
            <person name="Rosen B."/>
            <person name="Silverstein K.A."/>
            <person name="Tang H."/>
            <person name="Rombauts S."/>
            <person name="Zhao P.X."/>
            <person name="Zhou P."/>
            <person name="Barbe V."/>
            <person name="Bardou P."/>
            <person name="Bechner M."/>
            <person name="Bellec A."/>
            <person name="Berger A."/>
            <person name="Berges H."/>
            <person name="Bidwell S."/>
            <person name="Bisseling T."/>
            <person name="Choisne N."/>
            <person name="Couloux A."/>
            <person name="Denny R."/>
            <person name="Deshpande S."/>
            <person name="Dai X."/>
            <person name="Doyle J.J."/>
            <person name="Dudez A.M."/>
            <person name="Farmer A.D."/>
            <person name="Fouteau S."/>
            <person name="Franken C."/>
            <person name="Gibelin C."/>
            <person name="Gish J."/>
            <person name="Goldstein S."/>
            <person name="Gonzalez A.J."/>
            <person name="Green P.J."/>
            <person name="Hallab A."/>
            <person name="Hartog M."/>
            <person name="Hua A."/>
            <person name="Humphray S.J."/>
            <person name="Jeong D.H."/>
            <person name="Jing Y."/>
            <person name="Jocker A."/>
            <person name="Kenton S.M."/>
            <person name="Kim D.J."/>
            <person name="Klee K."/>
            <person name="Lai H."/>
            <person name="Lang C."/>
            <person name="Lin S."/>
            <person name="Macmil S.L."/>
            <person name="Magdelenat G."/>
            <person name="Matthews L."/>
            <person name="McCorrison J."/>
            <person name="Monaghan E.L."/>
            <person name="Mun J.H."/>
            <person name="Najar F.Z."/>
            <person name="Nicholson C."/>
            <person name="Noirot C."/>
            <person name="O'Bleness M."/>
            <person name="Paule C.R."/>
            <person name="Poulain J."/>
            <person name="Prion F."/>
            <person name="Qin B."/>
            <person name="Qu C."/>
            <person name="Retzel E.F."/>
            <person name="Riddle C."/>
            <person name="Sallet E."/>
            <person name="Samain S."/>
            <person name="Samson N."/>
            <person name="Sanders I."/>
            <person name="Saurat O."/>
            <person name="Scarpelli C."/>
            <person name="Schiex T."/>
            <person name="Segurens B."/>
            <person name="Severin A.J."/>
            <person name="Sherrier D.J."/>
            <person name="Shi R."/>
            <person name="Sims S."/>
            <person name="Singer S.R."/>
            <person name="Sinharoy S."/>
            <person name="Sterck L."/>
            <person name="Viollet A."/>
            <person name="Wang B.B."/>
            <person name="Wang K."/>
            <person name="Wang M."/>
            <person name="Wang X."/>
            <person name="Warfsmann J."/>
            <person name="Weissenbach J."/>
            <person name="White D.D."/>
            <person name="White J.D."/>
            <person name="Wiley G.B."/>
            <person name="Wincker P."/>
            <person name="Xing Y."/>
            <person name="Yang L."/>
            <person name="Yao Z."/>
            <person name="Ying F."/>
            <person name="Zhai J."/>
            <person name="Zhou L."/>
            <person name="Zuber A."/>
            <person name="Denarie J."/>
            <person name="Dixon R.A."/>
            <person name="May G.D."/>
            <person name="Schwartz D.C."/>
            <person name="Rogers J."/>
            <person name="Quetier F."/>
            <person name="Town C.D."/>
            <person name="Roe B.A."/>
        </authorList>
    </citation>
    <scope>NUCLEOTIDE SEQUENCE [LARGE SCALE GENOMIC DNA]</scope>
    <source>
        <strain evidence="3">A17</strain>
        <strain evidence="4 5">cv. Jemalong A17</strain>
    </source>
</reference>
<keyword evidence="5" id="KW-1185">Reference proteome</keyword>
<sequence>MSYDDNEVQDKTRTKQNNNHSPISMFPHCSLHEIFRPFLLVLDAGKLRDSHEEALGDDVSSHENDNNIFLDVVGGVNKKGHIYDLGSEAGKCKSYRSSRSDDILQSEFEQTRGENASLKEQLKTCEELIRASQENSLLLREQMIEFMEIVSQVHLHPPPPSLT</sequence>
<evidence type="ECO:0000313" key="3">
    <source>
        <dbReference type="EMBL" id="KEH42905.1"/>
    </source>
</evidence>
<evidence type="ECO:0000256" key="2">
    <source>
        <dbReference type="SAM" id="MobiDB-lite"/>
    </source>
</evidence>
<proteinExistence type="predicted"/>